<name>A0A0K0F8T7_STRVS</name>
<sequence length="129" mass="15255">MLKSFVWRKRAAEDNSENQTKRYLVNSFDREQVERNCDSDSNYLKETFSDDLLKFYYYLPNLSPSKDTYSSSIGASYLSKDNFRRDMNNPATQPDISKNSKKRKKNKNKKKKNVVEGNSQDNEQIFLDR</sequence>
<reference evidence="3" key="2">
    <citation type="submission" date="2015-08" db="UniProtKB">
        <authorList>
            <consortium name="WormBaseParasite"/>
        </authorList>
    </citation>
    <scope>IDENTIFICATION</scope>
</reference>
<evidence type="ECO:0000313" key="3">
    <source>
        <dbReference type="WBParaSite" id="SVE_0523700.1"/>
    </source>
</evidence>
<proteinExistence type="predicted"/>
<evidence type="ECO:0000313" key="2">
    <source>
        <dbReference type="Proteomes" id="UP000035680"/>
    </source>
</evidence>
<organism evidence="2 3">
    <name type="scientific">Strongyloides venezuelensis</name>
    <name type="common">Threadworm</name>
    <dbReference type="NCBI Taxonomy" id="75913"/>
    <lineage>
        <taxon>Eukaryota</taxon>
        <taxon>Metazoa</taxon>
        <taxon>Ecdysozoa</taxon>
        <taxon>Nematoda</taxon>
        <taxon>Chromadorea</taxon>
        <taxon>Rhabditida</taxon>
        <taxon>Tylenchina</taxon>
        <taxon>Panagrolaimomorpha</taxon>
        <taxon>Strongyloidoidea</taxon>
        <taxon>Strongyloididae</taxon>
        <taxon>Strongyloides</taxon>
    </lineage>
</organism>
<accession>A0A0K0F8T7</accession>
<dbReference type="AlphaFoldDB" id="A0A0K0F8T7"/>
<feature type="compositionally biased region" description="Basic residues" evidence="1">
    <location>
        <begin position="99"/>
        <end position="112"/>
    </location>
</feature>
<dbReference type="Proteomes" id="UP000035680">
    <property type="component" value="Unassembled WGS sequence"/>
</dbReference>
<keyword evidence="2" id="KW-1185">Reference proteome</keyword>
<feature type="region of interest" description="Disordered" evidence="1">
    <location>
        <begin position="80"/>
        <end position="129"/>
    </location>
</feature>
<evidence type="ECO:0000256" key="1">
    <source>
        <dbReference type="SAM" id="MobiDB-lite"/>
    </source>
</evidence>
<dbReference type="WBParaSite" id="SVE_0523700.1">
    <property type="protein sequence ID" value="SVE_0523700.1"/>
    <property type="gene ID" value="SVE_0523700"/>
</dbReference>
<reference evidence="2" key="1">
    <citation type="submission" date="2014-07" db="EMBL/GenBank/DDBJ databases">
        <authorList>
            <person name="Martin A.A"/>
            <person name="De Silva N."/>
        </authorList>
    </citation>
    <scope>NUCLEOTIDE SEQUENCE</scope>
</reference>
<protein>
    <submittedName>
        <fullName evidence="3">Uncharacterized protein</fullName>
    </submittedName>
</protein>
<dbReference type="STRING" id="75913.A0A0K0F8T7"/>